<evidence type="ECO:0000313" key="4">
    <source>
        <dbReference type="Proteomes" id="UP000054383"/>
    </source>
</evidence>
<protein>
    <submittedName>
        <fullName evidence="3">Uncharacterized protein</fullName>
    </submittedName>
</protein>
<dbReference type="Proteomes" id="UP000054383">
    <property type="component" value="Unassembled WGS sequence"/>
</dbReference>
<accession>A0A0U1LIB0</accession>
<reference evidence="3 4" key="1">
    <citation type="submission" date="2015-04" db="EMBL/GenBank/DDBJ databases">
        <authorList>
            <person name="Syromyatnikov M.Y."/>
            <person name="Popov V.N."/>
        </authorList>
    </citation>
    <scope>NUCLEOTIDE SEQUENCE [LARGE SCALE GENOMIC DNA]</scope>
    <source>
        <strain evidence="3">WF-38-12</strain>
    </source>
</reference>
<dbReference type="AlphaFoldDB" id="A0A0U1LIB0"/>
<sequence>MSTTVHGQKHGRSDGRASDAEDPETRNFYGPAVSEAYRLKPELVAQHLAKFDMGMFQYLLFIVTGFGWIVDNF</sequence>
<evidence type="ECO:0000256" key="2">
    <source>
        <dbReference type="SAM" id="Phobius"/>
    </source>
</evidence>
<keyword evidence="2" id="KW-1133">Transmembrane helix</keyword>
<feature type="region of interest" description="Disordered" evidence="1">
    <location>
        <begin position="1"/>
        <end position="27"/>
    </location>
</feature>
<dbReference type="EMBL" id="CVMT01000001">
    <property type="protein sequence ID" value="CRG82735.1"/>
    <property type="molecule type" value="Genomic_DNA"/>
</dbReference>
<dbReference type="OrthoDB" id="4139357at2759"/>
<keyword evidence="2" id="KW-0472">Membrane</keyword>
<name>A0A0U1LIB0_TALIS</name>
<proteinExistence type="predicted"/>
<organism evidence="3 4">
    <name type="scientific">Talaromyces islandicus</name>
    <name type="common">Penicillium islandicum</name>
    <dbReference type="NCBI Taxonomy" id="28573"/>
    <lineage>
        <taxon>Eukaryota</taxon>
        <taxon>Fungi</taxon>
        <taxon>Dikarya</taxon>
        <taxon>Ascomycota</taxon>
        <taxon>Pezizomycotina</taxon>
        <taxon>Eurotiomycetes</taxon>
        <taxon>Eurotiomycetidae</taxon>
        <taxon>Eurotiales</taxon>
        <taxon>Trichocomaceae</taxon>
        <taxon>Talaromyces</taxon>
        <taxon>Talaromyces sect. Islandici</taxon>
    </lineage>
</organism>
<keyword evidence="4" id="KW-1185">Reference proteome</keyword>
<gene>
    <name evidence="3" type="ORF">PISL3812_00080</name>
</gene>
<evidence type="ECO:0000256" key="1">
    <source>
        <dbReference type="SAM" id="MobiDB-lite"/>
    </source>
</evidence>
<feature type="compositionally biased region" description="Basic and acidic residues" evidence="1">
    <location>
        <begin position="11"/>
        <end position="25"/>
    </location>
</feature>
<evidence type="ECO:0000313" key="3">
    <source>
        <dbReference type="EMBL" id="CRG82735.1"/>
    </source>
</evidence>
<feature type="transmembrane region" description="Helical" evidence="2">
    <location>
        <begin position="48"/>
        <end position="70"/>
    </location>
</feature>
<keyword evidence="2" id="KW-0812">Transmembrane</keyword>